<dbReference type="AlphaFoldDB" id="A0A9P4LJB3"/>
<dbReference type="SUPFAM" id="SSF53335">
    <property type="entry name" value="S-adenosyl-L-methionine-dependent methyltransferases"/>
    <property type="match status" value="1"/>
</dbReference>
<evidence type="ECO:0000313" key="3">
    <source>
        <dbReference type="Proteomes" id="UP000799777"/>
    </source>
</evidence>
<keyword evidence="3" id="KW-1185">Reference proteome</keyword>
<keyword evidence="2" id="KW-0489">Methyltransferase</keyword>
<dbReference type="GO" id="GO:0032259">
    <property type="term" value="P:methylation"/>
    <property type="evidence" value="ECO:0007669"/>
    <property type="project" value="UniProtKB-KW"/>
</dbReference>
<gene>
    <name evidence="2" type="ORF">EK21DRAFT_91471</name>
</gene>
<proteinExistence type="predicted"/>
<dbReference type="InterPro" id="IPR029063">
    <property type="entry name" value="SAM-dependent_MTases_sf"/>
</dbReference>
<organism evidence="2 3">
    <name type="scientific">Setomelanomma holmii</name>
    <dbReference type="NCBI Taxonomy" id="210430"/>
    <lineage>
        <taxon>Eukaryota</taxon>
        <taxon>Fungi</taxon>
        <taxon>Dikarya</taxon>
        <taxon>Ascomycota</taxon>
        <taxon>Pezizomycotina</taxon>
        <taxon>Dothideomycetes</taxon>
        <taxon>Pleosporomycetidae</taxon>
        <taxon>Pleosporales</taxon>
        <taxon>Pleosporineae</taxon>
        <taxon>Phaeosphaeriaceae</taxon>
        <taxon>Setomelanomma</taxon>
    </lineage>
</organism>
<dbReference type="GO" id="GO:0008168">
    <property type="term" value="F:methyltransferase activity"/>
    <property type="evidence" value="ECO:0007669"/>
    <property type="project" value="UniProtKB-KW"/>
</dbReference>
<sequence length="282" mass="30659">MPAGPQHTPSRAKALLEGTGKFSVYDSTGGVVTAQFAAHNLTLIPPISSGSIIHDNACGPGAVSRAILSTSPIPSNLTIHATDIDQIFLDVFQIDVDKNSWPVTITNTKSETLSFPDNTFTHSITNIGIFFTSSAGLDGAKEVFRTLQPGGTAIVNCWENITWLPPFAKTVLSTRGVGMPRPPVDWSDGKQLQKIMIDAGFKEGSLRVEKSEAWAKTKDLRGWCEKTWAFLGGLGGWHECDEEKWDEAVGSLVTNIMAQRGTKKEGDEVWMRASQWIVIATK</sequence>
<evidence type="ECO:0000259" key="1">
    <source>
        <dbReference type="Pfam" id="PF13649"/>
    </source>
</evidence>
<dbReference type="EMBL" id="ML978226">
    <property type="protein sequence ID" value="KAF2027423.1"/>
    <property type="molecule type" value="Genomic_DNA"/>
</dbReference>
<reference evidence="2" key="1">
    <citation type="journal article" date="2020" name="Stud. Mycol.">
        <title>101 Dothideomycetes genomes: a test case for predicting lifestyles and emergence of pathogens.</title>
        <authorList>
            <person name="Haridas S."/>
            <person name="Albert R."/>
            <person name="Binder M."/>
            <person name="Bloem J."/>
            <person name="Labutti K."/>
            <person name="Salamov A."/>
            <person name="Andreopoulos B."/>
            <person name="Baker S."/>
            <person name="Barry K."/>
            <person name="Bills G."/>
            <person name="Bluhm B."/>
            <person name="Cannon C."/>
            <person name="Castanera R."/>
            <person name="Culley D."/>
            <person name="Daum C."/>
            <person name="Ezra D."/>
            <person name="Gonzalez J."/>
            <person name="Henrissat B."/>
            <person name="Kuo A."/>
            <person name="Liang C."/>
            <person name="Lipzen A."/>
            <person name="Lutzoni F."/>
            <person name="Magnuson J."/>
            <person name="Mondo S."/>
            <person name="Nolan M."/>
            <person name="Ohm R."/>
            <person name="Pangilinan J."/>
            <person name="Park H.-J."/>
            <person name="Ramirez L."/>
            <person name="Alfaro M."/>
            <person name="Sun H."/>
            <person name="Tritt A."/>
            <person name="Yoshinaga Y."/>
            <person name="Zwiers L.-H."/>
            <person name="Turgeon B."/>
            <person name="Goodwin S."/>
            <person name="Spatafora J."/>
            <person name="Crous P."/>
            <person name="Grigoriev I."/>
        </authorList>
    </citation>
    <scope>NUCLEOTIDE SEQUENCE</scope>
    <source>
        <strain evidence="2">CBS 110217</strain>
    </source>
</reference>
<dbReference type="InterPro" id="IPR041698">
    <property type="entry name" value="Methyltransf_25"/>
</dbReference>
<dbReference type="Gene3D" id="3.40.50.150">
    <property type="entry name" value="Vaccinia Virus protein VP39"/>
    <property type="match status" value="1"/>
</dbReference>
<feature type="domain" description="Methyltransferase" evidence="1">
    <location>
        <begin position="55"/>
        <end position="151"/>
    </location>
</feature>
<protein>
    <submittedName>
        <fullName evidence="2">S-adenosyl-L-methionine-dependent methyltransferase</fullName>
    </submittedName>
</protein>
<dbReference type="Proteomes" id="UP000799777">
    <property type="component" value="Unassembled WGS sequence"/>
</dbReference>
<dbReference type="Pfam" id="PF13649">
    <property type="entry name" value="Methyltransf_25"/>
    <property type="match status" value="1"/>
</dbReference>
<dbReference type="OrthoDB" id="2013972at2759"/>
<evidence type="ECO:0000313" key="2">
    <source>
        <dbReference type="EMBL" id="KAF2027423.1"/>
    </source>
</evidence>
<comment type="caution">
    <text evidence="2">The sequence shown here is derived from an EMBL/GenBank/DDBJ whole genome shotgun (WGS) entry which is preliminary data.</text>
</comment>
<name>A0A9P4LJB3_9PLEO</name>
<keyword evidence="2" id="KW-0808">Transferase</keyword>
<accession>A0A9P4LJB3</accession>